<reference evidence="1" key="1">
    <citation type="submission" date="2020-08" db="EMBL/GenBank/DDBJ databases">
        <title>Multicomponent nature underlies the extraordinary mechanical properties of spider dragline silk.</title>
        <authorList>
            <person name="Kono N."/>
            <person name="Nakamura H."/>
            <person name="Mori M."/>
            <person name="Yoshida Y."/>
            <person name="Ohtoshi R."/>
            <person name="Malay A.D."/>
            <person name="Moran D.A.P."/>
            <person name="Tomita M."/>
            <person name="Numata K."/>
            <person name="Arakawa K."/>
        </authorList>
    </citation>
    <scope>NUCLEOTIDE SEQUENCE</scope>
</reference>
<proteinExistence type="predicted"/>
<keyword evidence="2" id="KW-1185">Reference proteome</keyword>
<gene>
    <name evidence="1" type="ORF">TNIN_387261</name>
</gene>
<dbReference type="AlphaFoldDB" id="A0A8X6JIB2"/>
<dbReference type="Proteomes" id="UP000886998">
    <property type="component" value="Unassembled WGS sequence"/>
</dbReference>
<evidence type="ECO:0000313" key="1">
    <source>
        <dbReference type="EMBL" id="GFS33113.1"/>
    </source>
</evidence>
<comment type="caution">
    <text evidence="1">The sequence shown here is derived from an EMBL/GenBank/DDBJ whole genome shotgun (WGS) entry which is preliminary data.</text>
</comment>
<sequence length="104" mass="12107">MVKGNPPSMVDRGKKLIRRYKIWRIRRMRKDLPFLLKCVCPAGGSAYREEDVWPCRWGLFREISLFTWCSEVAPLLPGPFPLRAFPSAPCPLNPTKCRSWPFGR</sequence>
<organism evidence="1 2">
    <name type="scientific">Trichonephila inaurata madagascariensis</name>
    <dbReference type="NCBI Taxonomy" id="2747483"/>
    <lineage>
        <taxon>Eukaryota</taxon>
        <taxon>Metazoa</taxon>
        <taxon>Ecdysozoa</taxon>
        <taxon>Arthropoda</taxon>
        <taxon>Chelicerata</taxon>
        <taxon>Arachnida</taxon>
        <taxon>Araneae</taxon>
        <taxon>Araneomorphae</taxon>
        <taxon>Entelegynae</taxon>
        <taxon>Araneoidea</taxon>
        <taxon>Nephilidae</taxon>
        <taxon>Trichonephila</taxon>
        <taxon>Trichonephila inaurata</taxon>
    </lineage>
</organism>
<protein>
    <submittedName>
        <fullName evidence="1">Uncharacterized protein</fullName>
    </submittedName>
</protein>
<evidence type="ECO:0000313" key="2">
    <source>
        <dbReference type="Proteomes" id="UP000886998"/>
    </source>
</evidence>
<name>A0A8X6JIB2_9ARAC</name>
<accession>A0A8X6JIB2</accession>
<dbReference type="EMBL" id="BMAV01024430">
    <property type="protein sequence ID" value="GFS33113.1"/>
    <property type="molecule type" value="Genomic_DNA"/>
</dbReference>